<protein>
    <recommendedName>
        <fullName evidence="7">DNA topoisomerase I</fullName>
        <ecNumber evidence="7">5.6.2.1</ecNumber>
    </recommendedName>
    <alternativeName>
        <fullName evidence="7">DNA topoisomerase 1</fullName>
    </alternativeName>
</protein>
<reference evidence="12" key="2">
    <citation type="submission" date="2020-05" db="UniProtKB">
        <authorList>
            <consortium name="EnsemblMetazoa"/>
        </authorList>
    </citation>
    <scope>IDENTIFICATION</scope>
</reference>
<dbReference type="Pfam" id="PF01028">
    <property type="entry name" value="Topoisom_I"/>
    <property type="match status" value="1"/>
</dbReference>
<feature type="compositionally biased region" description="Basic and acidic residues" evidence="9">
    <location>
        <begin position="441"/>
        <end position="459"/>
    </location>
</feature>
<feature type="compositionally biased region" description="Acidic residues" evidence="9">
    <location>
        <begin position="347"/>
        <end position="363"/>
    </location>
</feature>
<reference evidence="11 13" key="1">
    <citation type="journal article" date="2014" name="BMC Genomics">
        <title>Genome sequence of Anopheles sinensis provides insight into genetics basis of mosquito competence for malaria parasites.</title>
        <authorList>
            <person name="Zhou D."/>
            <person name="Zhang D."/>
            <person name="Ding G."/>
            <person name="Shi L."/>
            <person name="Hou Q."/>
            <person name="Ye Y."/>
            <person name="Xu Y."/>
            <person name="Zhou H."/>
            <person name="Xiong C."/>
            <person name="Li S."/>
            <person name="Yu J."/>
            <person name="Hong S."/>
            <person name="Yu X."/>
            <person name="Zou P."/>
            <person name="Chen C."/>
            <person name="Chang X."/>
            <person name="Wang W."/>
            <person name="Lv Y."/>
            <person name="Sun Y."/>
            <person name="Ma L."/>
            <person name="Shen B."/>
            <person name="Zhu C."/>
        </authorList>
    </citation>
    <scope>NUCLEOTIDE SEQUENCE [LARGE SCALE GENOMIC DNA]</scope>
</reference>
<dbReference type="Pfam" id="PF02919">
    <property type="entry name" value="Topoisom_I_N"/>
    <property type="match status" value="1"/>
</dbReference>
<feature type="compositionally biased region" description="Basic and acidic residues" evidence="9">
    <location>
        <begin position="22"/>
        <end position="80"/>
    </location>
</feature>
<evidence type="ECO:0000256" key="1">
    <source>
        <dbReference type="ARBA" id="ARBA00000213"/>
    </source>
</evidence>
<proteinExistence type="inferred from homology"/>
<evidence type="ECO:0000313" key="12">
    <source>
        <dbReference type="EnsemblMetazoa" id="ASIC003494-PA"/>
    </source>
</evidence>
<gene>
    <name evidence="11" type="ORF">ZHAS_00003494</name>
</gene>
<dbReference type="Gene3D" id="1.10.132.10">
    <property type="match status" value="1"/>
</dbReference>
<evidence type="ECO:0000313" key="11">
    <source>
        <dbReference type="EMBL" id="KFB36456.1"/>
    </source>
</evidence>
<evidence type="ECO:0000256" key="5">
    <source>
        <dbReference type="ARBA" id="ARBA00023235"/>
    </source>
</evidence>
<feature type="coiled-coil region" evidence="8">
    <location>
        <begin position="569"/>
        <end position="596"/>
    </location>
</feature>
<feature type="active site" description="O-(3'-phospho-DNA)-tyrosine intermediate" evidence="6">
    <location>
        <position position="976"/>
    </location>
</feature>
<feature type="compositionally biased region" description="Basic and acidic residues" evidence="9">
    <location>
        <begin position="216"/>
        <end position="237"/>
    </location>
</feature>
<dbReference type="FunFam" id="2.170.11.10:FF:000002">
    <property type="entry name" value="DNA topoisomerase I"/>
    <property type="match status" value="1"/>
</dbReference>
<dbReference type="PANTHER" id="PTHR10290">
    <property type="entry name" value="DNA TOPOISOMERASE I"/>
    <property type="match status" value="1"/>
</dbReference>
<dbReference type="InterPro" id="IPR001631">
    <property type="entry name" value="TopoI"/>
</dbReference>
<dbReference type="FunFam" id="3.90.15.10:FF:000001">
    <property type="entry name" value="DNA topoisomerase I"/>
    <property type="match status" value="1"/>
</dbReference>
<dbReference type="SUPFAM" id="SSF46596">
    <property type="entry name" value="Eukaryotic DNA topoisomerase I, dispensable insert domain"/>
    <property type="match status" value="1"/>
</dbReference>
<evidence type="ECO:0000256" key="6">
    <source>
        <dbReference type="PROSITE-ProRule" id="PRU01382"/>
    </source>
</evidence>
<dbReference type="Gene3D" id="1.10.10.41">
    <property type="entry name" value="Yeast DNA topoisomerase - domain 1"/>
    <property type="match status" value="1"/>
</dbReference>
<feature type="region of interest" description="Disordered" evidence="9">
    <location>
        <begin position="1"/>
        <end position="459"/>
    </location>
</feature>
<dbReference type="PRINTS" id="PR00416">
    <property type="entry name" value="EUTPISMRASEI"/>
</dbReference>
<keyword evidence="4 6" id="KW-0238">DNA-binding</keyword>
<dbReference type="SMART" id="SM00435">
    <property type="entry name" value="TOPEUc"/>
    <property type="match status" value="1"/>
</dbReference>
<dbReference type="VEuPathDB" id="VectorBase:ASIC003494"/>
<dbReference type="FunFam" id="1.10.132.10:FF:000001">
    <property type="entry name" value="DNA topoisomerase I"/>
    <property type="match status" value="1"/>
</dbReference>
<evidence type="ECO:0000256" key="4">
    <source>
        <dbReference type="ARBA" id="ARBA00023125"/>
    </source>
</evidence>
<feature type="compositionally biased region" description="Basic and acidic residues" evidence="9">
    <location>
        <begin position="138"/>
        <end position="192"/>
    </location>
</feature>
<evidence type="ECO:0000256" key="3">
    <source>
        <dbReference type="ARBA" id="ARBA00023029"/>
    </source>
</evidence>
<feature type="domain" description="DNA topoisomerase I eukaryotic-type" evidence="10">
    <location>
        <begin position="619"/>
        <end position="990"/>
    </location>
</feature>
<dbReference type="InterPro" id="IPR013030">
    <property type="entry name" value="DNA_topo_DNA_db_N_dom2"/>
</dbReference>
<feature type="compositionally biased region" description="Basic residues" evidence="9">
    <location>
        <begin position="399"/>
        <end position="415"/>
    </location>
</feature>
<dbReference type="SUPFAM" id="SSF56741">
    <property type="entry name" value="Eukaryotic DNA topoisomerase I, N-terminal DNA-binding fragment"/>
    <property type="match status" value="1"/>
</dbReference>
<name>A0A084VER2_ANOSI</name>
<dbReference type="PROSITE" id="PS52038">
    <property type="entry name" value="TOPO_IB_2"/>
    <property type="match status" value="1"/>
</dbReference>
<feature type="compositionally biased region" description="Low complexity" evidence="9">
    <location>
        <begin position="290"/>
        <end position="299"/>
    </location>
</feature>
<dbReference type="GO" id="GO:0006260">
    <property type="term" value="P:DNA replication"/>
    <property type="evidence" value="ECO:0007669"/>
    <property type="project" value="TreeGrafter"/>
</dbReference>
<dbReference type="PROSITE" id="PS00176">
    <property type="entry name" value="TOPO_IB_1"/>
    <property type="match status" value="1"/>
</dbReference>
<dbReference type="GO" id="GO:0005694">
    <property type="term" value="C:chromosome"/>
    <property type="evidence" value="ECO:0007669"/>
    <property type="project" value="InterPro"/>
</dbReference>
<evidence type="ECO:0000256" key="2">
    <source>
        <dbReference type="ARBA" id="ARBA00006645"/>
    </source>
</evidence>
<dbReference type="EC" id="5.6.2.1" evidence="7"/>
<dbReference type="InterPro" id="IPR025834">
    <property type="entry name" value="TopoI_C_dom"/>
</dbReference>
<dbReference type="OMA" id="HRWKEVK"/>
<dbReference type="OrthoDB" id="47179at2759"/>
<dbReference type="CDD" id="cd00659">
    <property type="entry name" value="Topo_IB_C"/>
    <property type="match status" value="1"/>
</dbReference>
<dbReference type="InterPro" id="IPR018521">
    <property type="entry name" value="TopoIB_AS"/>
</dbReference>
<comment type="similarity">
    <text evidence="2 6 7">Belongs to the type IB topoisomerase family.</text>
</comment>
<evidence type="ECO:0000256" key="7">
    <source>
        <dbReference type="RuleBase" id="RU365101"/>
    </source>
</evidence>
<dbReference type="EMBL" id="ATLV01012288">
    <property type="status" value="NOT_ANNOTATED_CDS"/>
    <property type="molecule type" value="Genomic_DNA"/>
</dbReference>
<dbReference type="GO" id="GO:0007059">
    <property type="term" value="P:chromosome segregation"/>
    <property type="evidence" value="ECO:0007669"/>
    <property type="project" value="TreeGrafter"/>
</dbReference>
<sequence>MNGTADRPNGVSNGHAGSGGENGERQKSSHKSSSKDKHRDKDRDHHRSDKDKNREKDKSRDKDREREKDKSRDKDRDKHKSSSSGTGGGHSSSSKSGSGSSSKDKERSDKDKQSSSGSSGNKDKEKTHHSSSSSHKSSKSDKDKDRSKDKDRDKDSKHRSREDGKDRSDRDKKDRDRDRDKSKSSSDKDKHKSSSSSSGNKDKDREKHKTSSSSSGREKDKEKHSSSSSSKRDKDKSSSSSSSKHKDRRDGKEQRDNAASSVPGEVKTKEETDAAPPGFLNGEGHLVAPGGDDANANNNRAGKERDPLDISQASSCDYSMSQFRADETPFPLKNETMDHNQSNQDGEYQDEDDDESGDNEGSEPYETQVKQEEDSEDEIPLSKRKKKDSDEAYEDGSSKKKKIKTEKKDKKKNKKRSYESNEDNDDDGDYGSKKTKKSKVKKEPVQETPKKKKAEEEEQEVWKWWEEEKREDGVKWNFLEHKGPVFAPAYEPLPPNVTFEYAGKTMRLSEGAEEVAGFYARMLDHDYTSKKAFNENFFKDWRKTMTQSEREIIKDLGQCNFRSMAAHFAMVAEQNRNRTKEQKLALKAENEKLLKEYGICVIDGHKEKIGNFKIEPPGLFRGRGEHPKMGLVKRRVMPEDVIINCSRDSKVPVPPAGHRWKEVRHDNTVSWLASWVENVQGQVKYIMLNPSSKLKGEKDWQKYETARCLLKHIDQIRDTYREEWKSKEMRIRQRAVAMYFIDKLALRAGNEKDEDQADTVGCCSLRVEHIQLCKELNGKENVVVFDFLGKDSIRYYNEVAVEKRVFKNLELFKENKKTGDDLFDRLNTSVLNEYLKNLMEGLTAKVFRTFNASFTLQKQLEELTDPNMTVPEKLLAYNRANRAVAILCNHQRAVPKTHEKSMGNLKEKIRLKREQVEQCQQELKDLKKSNIRDATAKEKKTKQLERLMEQLKKLELMETDKDENKTIALGTSKLNYLDPRISVAWCKKFGVPIEKIFNKTQRDKFRWAIDMADENYVF</sequence>
<dbReference type="PANTHER" id="PTHR10290:SF3">
    <property type="entry name" value="DNA TOPOISOMERASE 1"/>
    <property type="match status" value="1"/>
</dbReference>
<dbReference type="InterPro" id="IPR013034">
    <property type="entry name" value="DNA_topo_DNA_db_N_dom1"/>
</dbReference>
<feature type="compositionally biased region" description="Basic and acidic residues" evidence="9">
    <location>
        <begin position="200"/>
        <end position="209"/>
    </location>
</feature>
<comment type="function">
    <text evidence="7">Releases the supercoiling and torsional tension of DNA introduced during the DNA replication and transcription by transiently cleaving and rejoining one strand of the DNA duplex. Introduces a single-strand break via transesterification at the specific target site 5'-[CT]CCTTp site in duplex DNA. The scissile phosphodiester is attacked by the catalytic tyrosine of the enzyme, resulting in the formation of a DNA-(3'-phosphotyrosyl)-enzyme intermediate and the expulsion of a 5'-OH DNA strand. The free DNA strand then undergoes passage around the unbroken strand thus removing DNA supercoils. Finally, in the religation step, the DNA 5'-OH attacks the covalent intermediate to expel the active-site tyrosine and restore the DNA phosphodiester backbone.</text>
</comment>
<keyword evidence="13" id="KW-1185">Reference proteome</keyword>
<dbReference type="FunFam" id="1.10.10.41:FF:000001">
    <property type="entry name" value="DNA topoisomerase I"/>
    <property type="match status" value="1"/>
</dbReference>
<dbReference type="InterPro" id="IPR048045">
    <property type="entry name" value="Topoisomer_I_DNA-bd"/>
</dbReference>
<dbReference type="Pfam" id="PF14370">
    <property type="entry name" value="Topo_C_assoc"/>
    <property type="match status" value="1"/>
</dbReference>
<feature type="coiled-coil region" evidence="8">
    <location>
        <begin position="902"/>
        <end position="964"/>
    </location>
</feature>
<evidence type="ECO:0000256" key="8">
    <source>
        <dbReference type="SAM" id="Coils"/>
    </source>
</evidence>
<dbReference type="STRING" id="74873.A0A084VER2"/>
<dbReference type="EnsemblMetazoa" id="ASIC003494-RA">
    <property type="protein sequence ID" value="ASIC003494-PA"/>
    <property type="gene ID" value="ASIC003494"/>
</dbReference>
<dbReference type="Proteomes" id="UP000030765">
    <property type="component" value="Unassembled WGS sequence"/>
</dbReference>
<feature type="compositionally biased region" description="Polar residues" evidence="9">
    <location>
        <begin position="311"/>
        <end position="322"/>
    </location>
</feature>
<organism evidence="11">
    <name type="scientific">Anopheles sinensis</name>
    <name type="common">Mosquito</name>
    <dbReference type="NCBI Taxonomy" id="74873"/>
    <lineage>
        <taxon>Eukaryota</taxon>
        <taxon>Metazoa</taxon>
        <taxon>Ecdysozoa</taxon>
        <taxon>Arthropoda</taxon>
        <taxon>Hexapoda</taxon>
        <taxon>Insecta</taxon>
        <taxon>Pterygota</taxon>
        <taxon>Neoptera</taxon>
        <taxon>Endopterygota</taxon>
        <taxon>Diptera</taxon>
        <taxon>Nematocera</taxon>
        <taxon>Culicoidea</taxon>
        <taxon>Culicidae</taxon>
        <taxon>Anophelinae</taxon>
        <taxon>Anopheles</taxon>
    </lineage>
</organism>
<dbReference type="GO" id="GO:0006265">
    <property type="term" value="P:DNA topological change"/>
    <property type="evidence" value="ECO:0007669"/>
    <property type="project" value="UniProtKB-UniRule"/>
</dbReference>
<dbReference type="AlphaFoldDB" id="A0A084VER2"/>
<dbReference type="GO" id="GO:0003917">
    <property type="term" value="F:DNA topoisomerase type I (single strand cut, ATP-independent) activity"/>
    <property type="evidence" value="ECO:0007669"/>
    <property type="project" value="UniProtKB-UniRule"/>
</dbReference>
<dbReference type="InterPro" id="IPR014711">
    <property type="entry name" value="TopoI_cat_a-hlx-sub_euk"/>
</dbReference>
<keyword evidence="3 6" id="KW-0799">Topoisomerase</keyword>
<feature type="compositionally biased region" description="Low complexity" evidence="9">
    <location>
        <begin position="91"/>
        <end position="101"/>
    </location>
</feature>
<dbReference type="InterPro" id="IPR013499">
    <property type="entry name" value="TopoI_euk"/>
</dbReference>
<comment type="catalytic activity">
    <reaction evidence="1 6 7">
        <text>ATP-independent breakage of single-stranded DNA, followed by passage and rejoining.</text>
        <dbReference type="EC" id="5.6.2.1"/>
    </reaction>
</comment>
<dbReference type="InterPro" id="IPR014727">
    <property type="entry name" value="TopoI_cat_a/b-sub_euk"/>
</dbReference>
<dbReference type="InterPro" id="IPR008336">
    <property type="entry name" value="TopoI_DNA-bd_euk"/>
</dbReference>
<dbReference type="Gene3D" id="3.90.15.10">
    <property type="entry name" value="Topoisomerase I, Chain A, domain 3"/>
    <property type="match status" value="1"/>
</dbReference>
<evidence type="ECO:0000256" key="9">
    <source>
        <dbReference type="SAM" id="MobiDB-lite"/>
    </source>
</evidence>
<dbReference type="SUPFAM" id="SSF56349">
    <property type="entry name" value="DNA breaking-rejoining enzymes"/>
    <property type="match status" value="1"/>
</dbReference>
<dbReference type="InterPro" id="IPR051062">
    <property type="entry name" value="Topoisomerase_IB"/>
</dbReference>
<keyword evidence="8" id="KW-0175">Coiled coil</keyword>
<dbReference type="InterPro" id="IPR011010">
    <property type="entry name" value="DNA_brk_join_enz"/>
</dbReference>
<dbReference type="InterPro" id="IPR013500">
    <property type="entry name" value="TopoI_cat_euk"/>
</dbReference>
<dbReference type="CDD" id="cd03488">
    <property type="entry name" value="Topoisomer_IB_N_htopoI_like"/>
    <property type="match status" value="1"/>
</dbReference>
<dbReference type="GO" id="GO:0003677">
    <property type="term" value="F:DNA binding"/>
    <property type="evidence" value="ECO:0007669"/>
    <property type="project" value="UniProtKB-UniRule"/>
</dbReference>
<dbReference type="Gene3D" id="2.170.11.10">
    <property type="entry name" value="DNA Topoisomerase I, domain 2"/>
    <property type="match status" value="1"/>
</dbReference>
<evidence type="ECO:0000313" key="13">
    <source>
        <dbReference type="Proteomes" id="UP000030765"/>
    </source>
</evidence>
<dbReference type="GO" id="GO:0005730">
    <property type="term" value="C:nucleolus"/>
    <property type="evidence" value="ECO:0007669"/>
    <property type="project" value="TreeGrafter"/>
</dbReference>
<dbReference type="InterPro" id="IPR036202">
    <property type="entry name" value="TopoI_DNA-bd_euk_N_sf"/>
</dbReference>
<accession>A0A084VER2</accession>
<dbReference type="EMBL" id="KE524778">
    <property type="protein sequence ID" value="KFB36456.1"/>
    <property type="molecule type" value="Genomic_DNA"/>
</dbReference>
<keyword evidence="5 6" id="KW-0413">Isomerase</keyword>
<evidence type="ECO:0000259" key="10">
    <source>
        <dbReference type="SMART" id="SM00435"/>
    </source>
</evidence>
<feature type="compositionally biased region" description="Acidic residues" evidence="9">
    <location>
        <begin position="420"/>
        <end position="429"/>
    </location>
</feature>
<feature type="compositionally biased region" description="Basic and acidic residues" evidence="9">
    <location>
        <begin position="102"/>
        <end position="113"/>
    </location>
</feature>